<reference evidence="1" key="1">
    <citation type="journal article" date="2020" name="Stud. Mycol.">
        <title>101 Dothideomycetes genomes: a test case for predicting lifestyles and emergence of pathogens.</title>
        <authorList>
            <person name="Haridas S."/>
            <person name="Albert R."/>
            <person name="Binder M."/>
            <person name="Bloem J."/>
            <person name="Labutti K."/>
            <person name="Salamov A."/>
            <person name="Andreopoulos B."/>
            <person name="Baker S."/>
            <person name="Barry K."/>
            <person name="Bills G."/>
            <person name="Bluhm B."/>
            <person name="Cannon C."/>
            <person name="Castanera R."/>
            <person name="Culley D."/>
            <person name="Daum C."/>
            <person name="Ezra D."/>
            <person name="Gonzalez J."/>
            <person name="Henrissat B."/>
            <person name="Kuo A."/>
            <person name="Liang C."/>
            <person name="Lipzen A."/>
            <person name="Lutzoni F."/>
            <person name="Magnuson J."/>
            <person name="Mondo S."/>
            <person name="Nolan M."/>
            <person name="Ohm R."/>
            <person name="Pangilinan J."/>
            <person name="Park H.-J."/>
            <person name="Ramirez L."/>
            <person name="Alfaro M."/>
            <person name="Sun H."/>
            <person name="Tritt A."/>
            <person name="Yoshinaga Y."/>
            <person name="Zwiers L.-H."/>
            <person name="Turgeon B."/>
            <person name="Goodwin S."/>
            <person name="Spatafora J."/>
            <person name="Crous P."/>
            <person name="Grigoriev I."/>
        </authorList>
    </citation>
    <scope>NUCLEOTIDE SEQUENCE</scope>
    <source>
        <strain evidence="1">CBS 473.64</strain>
    </source>
</reference>
<accession>A0A6A6RVF2</accession>
<dbReference type="AlphaFoldDB" id="A0A6A6RVF2"/>
<sequence length="70" mass="8189">MDADDKEIANFKLQQAKLVRTYATSRACNQQAHKALFLPEFLRELFIRSSNVLEESEIPLQAYLIEIYKK</sequence>
<dbReference type="Proteomes" id="UP000799753">
    <property type="component" value="Unassembled WGS sequence"/>
</dbReference>
<organism evidence="1 2">
    <name type="scientific">Massarina eburnea CBS 473.64</name>
    <dbReference type="NCBI Taxonomy" id="1395130"/>
    <lineage>
        <taxon>Eukaryota</taxon>
        <taxon>Fungi</taxon>
        <taxon>Dikarya</taxon>
        <taxon>Ascomycota</taxon>
        <taxon>Pezizomycotina</taxon>
        <taxon>Dothideomycetes</taxon>
        <taxon>Pleosporomycetidae</taxon>
        <taxon>Pleosporales</taxon>
        <taxon>Massarineae</taxon>
        <taxon>Massarinaceae</taxon>
        <taxon>Massarina</taxon>
    </lineage>
</organism>
<gene>
    <name evidence="1" type="ORF">P280DRAFT_529596</name>
</gene>
<dbReference type="OrthoDB" id="2906425at2759"/>
<protein>
    <submittedName>
        <fullName evidence="1">Uncharacterized protein</fullName>
    </submittedName>
</protein>
<name>A0A6A6RVF2_9PLEO</name>
<proteinExistence type="predicted"/>
<dbReference type="EMBL" id="MU006791">
    <property type="protein sequence ID" value="KAF2637974.1"/>
    <property type="molecule type" value="Genomic_DNA"/>
</dbReference>
<evidence type="ECO:0000313" key="2">
    <source>
        <dbReference type="Proteomes" id="UP000799753"/>
    </source>
</evidence>
<keyword evidence="2" id="KW-1185">Reference proteome</keyword>
<evidence type="ECO:0000313" key="1">
    <source>
        <dbReference type="EMBL" id="KAF2637974.1"/>
    </source>
</evidence>